<dbReference type="RefSeq" id="WP_067666912.1">
    <property type="nucleotide sequence ID" value="NZ_CBCSIK010000005.1"/>
</dbReference>
<accession>A0A151Y4X2</accession>
<keyword evidence="1" id="KW-0812">Transmembrane</keyword>
<dbReference type="STRING" id="1806892.AZH43_01715"/>
<proteinExistence type="predicted"/>
<feature type="transmembrane region" description="Helical" evidence="1">
    <location>
        <begin position="14"/>
        <end position="34"/>
    </location>
</feature>
<sequence length="157" mass="18033">MPNIKVQRHYRPDLYLFIVHALLLASSFTLIKFYPHVIQKPDMSGIFFMLISILGGIIAIVILAVSLPRLDRSVRALTINKFILALIYWISSTSIFIMAGYSEFLFNNPLCILIFVSVFYPSLYFSIIKIADMRKKDWLIMGGILGGFMMLFFLPKL</sequence>
<comment type="caution">
    <text evidence="2">The sequence shown here is derived from an EMBL/GenBank/DDBJ whole genome shotgun (WGS) entry which is preliminary data.</text>
</comment>
<dbReference type="Proteomes" id="UP000076276">
    <property type="component" value="Unassembled WGS sequence"/>
</dbReference>
<name>A0A151Y4X2_9GAMM</name>
<evidence type="ECO:0000256" key="1">
    <source>
        <dbReference type="SAM" id="Phobius"/>
    </source>
</evidence>
<gene>
    <name evidence="2" type="ORF">AZH43_01715</name>
</gene>
<feature type="transmembrane region" description="Helical" evidence="1">
    <location>
        <begin position="79"/>
        <end position="99"/>
    </location>
</feature>
<evidence type="ECO:0008006" key="4">
    <source>
        <dbReference type="Google" id="ProtNLM"/>
    </source>
</evidence>
<reference evidence="2 3" key="1">
    <citation type="submission" date="2016-03" db="EMBL/GenBank/DDBJ databases">
        <title>Acinetobacter genomospecies 28 strain ANC 4149.</title>
        <authorList>
            <person name="Radolfova-Krizova L."/>
            <person name="Nemec A."/>
        </authorList>
    </citation>
    <scope>NUCLEOTIDE SEQUENCE [LARGE SCALE GENOMIC DNA]</scope>
    <source>
        <strain evidence="2 3">ANC 4149</strain>
    </source>
</reference>
<keyword evidence="1" id="KW-1133">Transmembrane helix</keyword>
<keyword evidence="1" id="KW-0472">Membrane</keyword>
<protein>
    <recommendedName>
        <fullName evidence="4">Cytochrome b/b6 C-terminal region profile domain-containing protein</fullName>
    </recommendedName>
</protein>
<feature type="transmembrane region" description="Helical" evidence="1">
    <location>
        <begin position="46"/>
        <end position="67"/>
    </location>
</feature>
<dbReference type="EMBL" id="LUAW01000012">
    <property type="protein sequence ID" value="KYQ73030.1"/>
    <property type="molecule type" value="Genomic_DNA"/>
</dbReference>
<dbReference type="OrthoDB" id="6691416at2"/>
<feature type="transmembrane region" description="Helical" evidence="1">
    <location>
        <begin position="138"/>
        <end position="155"/>
    </location>
</feature>
<organism evidence="2 3">
    <name type="scientific">Acinetobacter pragensis</name>
    <dbReference type="NCBI Taxonomy" id="1806892"/>
    <lineage>
        <taxon>Bacteria</taxon>
        <taxon>Pseudomonadati</taxon>
        <taxon>Pseudomonadota</taxon>
        <taxon>Gammaproteobacteria</taxon>
        <taxon>Moraxellales</taxon>
        <taxon>Moraxellaceae</taxon>
        <taxon>Acinetobacter</taxon>
    </lineage>
</organism>
<feature type="transmembrane region" description="Helical" evidence="1">
    <location>
        <begin position="105"/>
        <end position="126"/>
    </location>
</feature>
<keyword evidence="3" id="KW-1185">Reference proteome</keyword>
<evidence type="ECO:0000313" key="3">
    <source>
        <dbReference type="Proteomes" id="UP000076276"/>
    </source>
</evidence>
<dbReference type="AlphaFoldDB" id="A0A151Y4X2"/>
<evidence type="ECO:0000313" key="2">
    <source>
        <dbReference type="EMBL" id="KYQ73030.1"/>
    </source>
</evidence>